<feature type="transmembrane region" description="Helical" evidence="2">
    <location>
        <begin position="565"/>
        <end position="584"/>
    </location>
</feature>
<organism evidence="4 5">
    <name type="scientific">Zasmidium cellare</name>
    <name type="common">Wine cellar mold</name>
    <name type="synonym">Racodium cellare</name>
    <dbReference type="NCBI Taxonomy" id="395010"/>
    <lineage>
        <taxon>Eukaryota</taxon>
        <taxon>Fungi</taxon>
        <taxon>Dikarya</taxon>
        <taxon>Ascomycota</taxon>
        <taxon>Pezizomycotina</taxon>
        <taxon>Dothideomycetes</taxon>
        <taxon>Dothideomycetidae</taxon>
        <taxon>Mycosphaerellales</taxon>
        <taxon>Mycosphaerellaceae</taxon>
        <taxon>Zasmidium</taxon>
    </lineage>
</organism>
<dbReference type="InterPro" id="IPR000719">
    <property type="entry name" value="Prot_kinase_dom"/>
</dbReference>
<keyword evidence="2" id="KW-0472">Membrane</keyword>
<dbReference type="SUPFAM" id="SSF56112">
    <property type="entry name" value="Protein kinase-like (PK-like)"/>
    <property type="match status" value="1"/>
</dbReference>
<dbReference type="SUPFAM" id="SSF48403">
    <property type="entry name" value="Ankyrin repeat"/>
    <property type="match status" value="1"/>
</dbReference>
<dbReference type="InterPro" id="IPR011009">
    <property type="entry name" value="Kinase-like_dom_sf"/>
</dbReference>
<comment type="caution">
    <text evidence="4">The sequence shown here is derived from an EMBL/GenBank/DDBJ whole genome shotgun (WGS) entry which is preliminary data.</text>
</comment>
<dbReference type="Proteomes" id="UP001305779">
    <property type="component" value="Unassembled WGS sequence"/>
</dbReference>
<dbReference type="Gene3D" id="1.25.40.20">
    <property type="entry name" value="Ankyrin repeat-containing domain"/>
    <property type="match status" value="1"/>
</dbReference>
<feature type="transmembrane region" description="Helical" evidence="2">
    <location>
        <begin position="654"/>
        <end position="672"/>
    </location>
</feature>
<dbReference type="Pfam" id="PF00069">
    <property type="entry name" value="Pkinase"/>
    <property type="match status" value="1"/>
</dbReference>
<dbReference type="SMART" id="SM00220">
    <property type="entry name" value="S_TKc"/>
    <property type="match status" value="1"/>
</dbReference>
<keyword evidence="5" id="KW-1185">Reference proteome</keyword>
<feature type="compositionally biased region" description="Basic and acidic residues" evidence="1">
    <location>
        <begin position="757"/>
        <end position="769"/>
    </location>
</feature>
<keyword evidence="2" id="KW-1133">Transmembrane helix</keyword>
<dbReference type="InterPro" id="IPR051681">
    <property type="entry name" value="Ser/Thr_Kinases-Pseudokinases"/>
</dbReference>
<dbReference type="EMBL" id="JAXOVC010000012">
    <property type="protein sequence ID" value="KAK4495372.1"/>
    <property type="molecule type" value="Genomic_DNA"/>
</dbReference>
<dbReference type="InterPro" id="IPR036770">
    <property type="entry name" value="Ankyrin_rpt-contain_sf"/>
</dbReference>
<dbReference type="PANTHER" id="PTHR44329:SF214">
    <property type="entry name" value="PROTEIN KINASE DOMAIN-CONTAINING PROTEIN"/>
    <property type="match status" value="1"/>
</dbReference>
<reference evidence="4 5" key="1">
    <citation type="journal article" date="2023" name="G3 (Bethesda)">
        <title>A chromosome-level genome assembly of Zasmidium syzygii isolated from banana leaves.</title>
        <authorList>
            <person name="van Westerhoven A.C."/>
            <person name="Mehrabi R."/>
            <person name="Talebi R."/>
            <person name="Steentjes M.B.F."/>
            <person name="Corcolon B."/>
            <person name="Chong P.A."/>
            <person name="Kema G.H.J."/>
            <person name="Seidl M.F."/>
        </authorList>
    </citation>
    <scope>NUCLEOTIDE SEQUENCE [LARGE SCALE GENOMIC DNA]</scope>
    <source>
        <strain evidence="4 5">P124</strain>
    </source>
</reference>
<dbReference type="InterPro" id="IPR008271">
    <property type="entry name" value="Ser/Thr_kinase_AS"/>
</dbReference>
<name>A0ABR0E1T1_ZASCE</name>
<evidence type="ECO:0000313" key="5">
    <source>
        <dbReference type="Proteomes" id="UP001305779"/>
    </source>
</evidence>
<evidence type="ECO:0000259" key="3">
    <source>
        <dbReference type="PROSITE" id="PS50011"/>
    </source>
</evidence>
<accession>A0ABR0E1T1</accession>
<feature type="region of interest" description="Disordered" evidence="1">
    <location>
        <begin position="749"/>
        <end position="780"/>
    </location>
</feature>
<feature type="compositionally biased region" description="Low complexity" evidence="1">
    <location>
        <begin position="770"/>
        <end position="780"/>
    </location>
</feature>
<feature type="domain" description="Protein kinase" evidence="3">
    <location>
        <begin position="79"/>
        <end position="359"/>
    </location>
</feature>
<evidence type="ECO:0000256" key="1">
    <source>
        <dbReference type="SAM" id="MobiDB-lite"/>
    </source>
</evidence>
<dbReference type="Gene3D" id="1.10.510.10">
    <property type="entry name" value="Transferase(Phosphotransferase) domain 1"/>
    <property type="match status" value="1"/>
</dbReference>
<dbReference type="PANTHER" id="PTHR44329">
    <property type="entry name" value="SERINE/THREONINE-PROTEIN KINASE TNNI3K-RELATED"/>
    <property type="match status" value="1"/>
</dbReference>
<evidence type="ECO:0000256" key="2">
    <source>
        <dbReference type="SAM" id="Phobius"/>
    </source>
</evidence>
<gene>
    <name evidence="4" type="ORF">PRZ48_013703</name>
</gene>
<keyword evidence="2" id="KW-0812">Transmembrane</keyword>
<evidence type="ECO:0000313" key="4">
    <source>
        <dbReference type="EMBL" id="KAK4495372.1"/>
    </source>
</evidence>
<dbReference type="PROSITE" id="PS50011">
    <property type="entry name" value="PROTEIN_KINASE_DOM"/>
    <property type="match status" value="1"/>
</dbReference>
<proteinExistence type="predicted"/>
<dbReference type="PROSITE" id="PS00108">
    <property type="entry name" value="PROTEIN_KINASE_ST"/>
    <property type="match status" value="1"/>
</dbReference>
<protein>
    <recommendedName>
        <fullName evidence="3">Protein kinase domain-containing protein</fullName>
    </recommendedName>
</protein>
<feature type="region of interest" description="Disordered" evidence="1">
    <location>
        <begin position="1"/>
        <end position="42"/>
    </location>
</feature>
<sequence length="780" mass="87605">MAGQNEFLRPKAFKKKAYTPDRFKQNGAAQTPSAKQQERAPPRIIEPPSFAVPGLSLASAFVLELVQSRVPCVPASRVQSLPYAPALGSSMEVRRGLLDGEVVAVKEVRTAVKDYGKALANALFEIRVMAHKPLASHRNIVSLRTVAFADDASDHFPLAQPTLLKPMIVVDWALGDLTSHLLEKSLDFTESAELVADIADGLQILHLYGITHADLKPDNVLLFVDPESHSGLVAKLADFGFSGSEEHRQERKGLTSRWSAPAVDGADEYLMTNTECPGDVFSFGLVAMFVAIAQEWDPDCHLPDWFDPDVQREKFDDSLGRIYNADDFARWHKILHSTVVSNPTDRLTTKSLGTVRGLLLGQDRYARERKHSMIHMIPFRGMKGAQNTYKAELEFSKLSFDFSAHARTKWKSLPAWMKTSIREDFMSFNLRPANVYKDIDDDFAIRIVAVALLGTILLTTEPTTYVLRRQPSLVYMAWRVHKAGTRLGIEDLEDRPPVWRLAAKNKDDDALDELRRDPSQLTYKHRGHTIVHYAALYGKPKILAGILEMAPETIHFVTGRGFTPLFYAAVCAIVIAIVWTALVISSFKRGAVIRTGISCYTLFTSSVFMLIKTNRSQHEPVQACLNGLTGSLGRTPLQDILTSEHTSSHLTADGIVYALVNVMGIILVDFLISEHGIYTLAPLCFAVEILRTNHRKSRFDREMQWIQRALHIDGEYRETLTPTRENARRSTQYKVFTAFQSQMRQAWRNNYTSEGKNSQERDLESEERPSSPQSQADRGH</sequence>